<accession>A0ABT1QNC2</accession>
<evidence type="ECO:0008006" key="3">
    <source>
        <dbReference type="Google" id="ProtNLM"/>
    </source>
</evidence>
<dbReference type="RefSeq" id="WP_255911995.1">
    <property type="nucleotide sequence ID" value="NZ_JANFQO010000003.1"/>
</dbReference>
<gene>
    <name evidence="1" type="ORF">NM961_04840</name>
</gene>
<evidence type="ECO:0000313" key="1">
    <source>
        <dbReference type="EMBL" id="MCQ4164031.1"/>
    </source>
</evidence>
<name>A0ABT1QNC2_9GAMM</name>
<proteinExistence type="predicted"/>
<protein>
    <recommendedName>
        <fullName evidence="3">DUF3619 family protein</fullName>
    </recommendedName>
</protein>
<keyword evidence="2" id="KW-1185">Reference proteome</keyword>
<organism evidence="1 2">
    <name type="scientific">Tahibacter harae</name>
    <dbReference type="NCBI Taxonomy" id="2963937"/>
    <lineage>
        <taxon>Bacteria</taxon>
        <taxon>Pseudomonadati</taxon>
        <taxon>Pseudomonadota</taxon>
        <taxon>Gammaproteobacteria</taxon>
        <taxon>Lysobacterales</taxon>
        <taxon>Rhodanobacteraceae</taxon>
        <taxon>Tahibacter</taxon>
    </lineage>
</organism>
<dbReference type="EMBL" id="JANFQO010000003">
    <property type="protein sequence ID" value="MCQ4164031.1"/>
    <property type="molecule type" value="Genomic_DNA"/>
</dbReference>
<sequence length="121" mass="13061">MNEHPDWTGEARAVLEDSAQALDAATVSRLNQARQRALAGLAPQRRPLRWTRRLAVAASLLLAVALLWPDGPPTAPGNNTGLPAAATLSPEDAELLAEGELELTDELEFYAWLDAQDEHNG</sequence>
<dbReference type="Proteomes" id="UP001165498">
    <property type="component" value="Unassembled WGS sequence"/>
</dbReference>
<evidence type="ECO:0000313" key="2">
    <source>
        <dbReference type="Proteomes" id="UP001165498"/>
    </source>
</evidence>
<reference evidence="1" key="1">
    <citation type="submission" date="2022-07" db="EMBL/GenBank/DDBJ databases">
        <title>Tahibacter sp., a new gammaproteobacterium isolated from the silt sample collected at pig farm.</title>
        <authorList>
            <person name="Chen H."/>
        </authorList>
    </citation>
    <scope>NUCLEOTIDE SEQUENCE</scope>
    <source>
        <strain evidence="1">P2K</strain>
    </source>
</reference>
<comment type="caution">
    <text evidence="1">The sequence shown here is derived from an EMBL/GenBank/DDBJ whole genome shotgun (WGS) entry which is preliminary data.</text>
</comment>